<sequence length="227" mass="25099">MQTLHRDSLPLGGFAGLREHRLVTDSRVFGSRKSPQTFEGLGNFIYLADARFNPNGETGMHPHHEVDVISVMIEGRVSHEGSLEHGKSLNAGDVQVQRAGGEGFSHNEVNPDATKNRMIQLWALPDTSGQPAGYKHYSPQKYGVTRIYGGDENQPETFDNQTHINIVKLAQSEKYRLSRDSLSYVTDGSALFSKDGEYVEATDGSLIRGEQLDIEAKTDVQIIVISQ</sequence>
<dbReference type="EMBL" id="LNTY01000015">
    <property type="protein sequence ID" value="KXF82830.1"/>
    <property type="molecule type" value="Genomic_DNA"/>
</dbReference>
<evidence type="ECO:0000313" key="4">
    <source>
        <dbReference type="EMBL" id="KXF82830.1"/>
    </source>
</evidence>
<organism evidence="4 5">
    <name type="scientific">Enterovibrio coralii</name>
    <dbReference type="NCBI Taxonomy" id="294935"/>
    <lineage>
        <taxon>Bacteria</taxon>
        <taxon>Pseudomonadati</taxon>
        <taxon>Pseudomonadota</taxon>
        <taxon>Gammaproteobacteria</taxon>
        <taxon>Vibrionales</taxon>
        <taxon>Vibrionaceae</taxon>
        <taxon>Enterovibrio</taxon>
    </lineage>
</organism>
<dbReference type="STRING" id="294935.ATN88_23435"/>
<dbReference type="InterPro" id="IPR003829">
    <property type="entry name" value="Pirin_N_dom"/>
</dbReference>
<dbReference type="InterPro" id="IPR014710">
    <property type="entry name" value="RmlC-like_jellyroll"/>
</dbReference>
<protein>
    <submittedName>
        <fullName evidence="4">Pilus assembly protein</fullName>
    </submittedName>
</protein>
<dbReference type="Gene3D" id="2.60.120.10">
    <property type="entry name" value="Jelly Rolls"/>
    <property type="match status" value="1"/>
</dbReference>
<dbReference type="OrthoDB" id="321327at2"/>
<dbReference type="Proteomes" id="UP000070529">
    <property type="component" value="Unassembled WGS sequence"/>
</dbReference>
<reference evidence="4 5" key="1">
    <citation type="submission" date="2015-11" db="EMBL/GenBank/DDBJ databases">
        <title>Genomic Taxonomy of the Vibrionaceae.</title>
        <authorList>
            <person name="Gomez-Gil B."/>
            <person name="Enciso-Ibarra J."/>
        </authorList>
    </citation>
    <scope>NUCLEOTIDE SEQUENCE [LARGE SCALE GENOMIC DNA]</scope>
    <source>
        <strain evidence="4 5">CAIM 912</strain>
    </source>
</reference>
<dbReference type="RefSeq" id="WP_067412171.1">
    <property type="nucleotide sequence ID" value="NZ_LNTY01000015.1"/>
</dbReference>
<name>A0A135IBJ4_9GAMM</name>
<accession>A0A135IBJ4</accession>
<proteinExistence type="inferred from homology"/>
<evidence type="ECO:0000256" key="2">
    <source>
        <dbReference type="RuleBase" id="RU003457"/>
    </source>
</evidence>
<dbReference type="AlphaFoldDB" id="A0A135IBJ4"/>
<dbReference type="SUPFAM" id="SSF51182">
    <property type="entry name" value="RmlC-like cupins"/>
    <property type="match status" value="1"/>
</dbReference>
<gene>
    <name evidence="4" type="ORF">ATN88_23435</name>
</gene>
<dbReference type="PANTHER" id="PTHR43212">
    <property type="entry name" value="QUERCETIN 2,3-DIOXYGENASE"/>
    <property type="match status" value="1"/>
</dbReference>
<dbReference type="InterPro" id="IPR012093">
    <property type="entry name" value="Pirin"/>
</dbReference>
<keyword evidence="5" id="KW-1185">Reference proteome</keyword>
<evidence type="ECO:0000259" key="3">
    <source>
        <dbReference type="Pfam" id="PF02678"/>
    </source>
</evidence>
<evidence type="ECO:0000313" key="5">
    <source>
        <dbReference type="Proteomes" id="UP000070529"/>
    </source>
</evidence>
<feature type="domain" description="Pirin N-terminal" evidence="3">
    <location>
        <begin position="56"/>
        <end position="122"/>
    </location>
</feature>
<dbReference type="Pfam" id="PF02678">
    <property type="entry name" value="Pirin"/>
    <property type="match status" value="1"/>
</dbReference>
<evidence type="ECO:0000256" key="1">
    <source>
        <dbReference type="ARBA" id="ARBA00008416"/>
    </source>
</evidence>
<dbReference type="InterPro" id="IPR011051">
    <property type="entry name" value="RmlC_Cupin_sf"/>
</dbReference>
<comment type="similarity">
    <text evidence="1 2">Belongs to the pirin family.</text>
</comment>
<dbReference type="PANTHER" id="PTHR43212:SF3">
    <property type="entry name" value="QUERCETIN 2,3-DIOXYGENASE"/>
    <property type="match status" value="1"/>
</dbReference>
<comment type="caution">
    <text evidence="4">The sequence shown here is derived from an EMBL/GenBank/DDBJ whole genome shotgun (WGS) entry which is preliminary data.</text>
</comment>